<dbReference type="AlphaFoldDB" id="A0A0E9TIA5"/>
<organism evidence="1">
    <name type="scientific">Anguilla anguilla</name>
    <name type="common">European freshwater eel</name>
    <name type="synonym">Muraena anguilla</name>
    <dbReference type="NCBI Taxonomy" id="7936"/>
    <lineage>
        <taxon>Eukaryota</taxon>
        <taxon>Metazoa</taxon>
        <taxon>Chordata</taxon>
        <taxon>Craniata</taxon>
        <taxon>Vertebrata</taxon>
        <taxon>Euteleostomi</taxon>
        <taxon>Actinopterygii</taxon>
        <taxon>Neopterygii</taxon>
        <taxon>Teleostei</taxon>
        <taxon>Anguilliformes</taxon>
        <taxon>Anguillidae</taxon>
        <taxon>Anguilla</taxon>
    </lineage>
</organism>
<protein>
    <submittedName>
        <fullName evidence="1">Uncharacterized protein</fullName>
    </submittedName>
</protein>
<proteinExistence type="predicted"/>
<reference evidence="1" key="2">
    <citation type="journal article" date="2015" name="Fish Shellfish Immunol.">
        <title>Early steps in the European eel (Anguilla anguilla)-Vibrio vulnificus interaction in the gills: Role of the RtxA13 toxin.</title>
        <authorList>
            <person name="Callol A."/>
            <person name="Pajuelo D."/>
            <person name="Ebbesson L."/>
            <person name="Teles M."/>
            <person name="MacKenzie S."/>
            <person name="Amaro C."/>
        </authorList>
    </citation>
    <scope>NUCLEOTIDE SEQUENCE</scope>
</reference>
<evidence type="ECO:0000313" key="1">
    <source>
        <dbReference type="EMBL" id="JAH52650.1"/>
    </source>
</evidence>
<reference evidence="1" key="1">
    <citation type="submission" date="2014-11" db="EMBL/GenBank/DDBJ databases">
        <authorList>
            <person name="Amaro Gonzalez C."/>
        </authorList>
    </citation>
    <scope>NUCLEOTIDE SEQUENCE</scope>
</reference>
<name>A0A0E9TIA5_ANGAN</name>
<sequence length="16" mass="1738">MRLALKLTPLPDCPGI</sequence>
<accession>A0A0E9TIA5</accession>
<dbReference type="EMBL" id="GBXM01055927">
    <property type="protein sequence ID" value="JAH52650.1"/>
    <property type="molecule type" value="Transcribed_RNA"/>
</dbReference>